<evidence type="ECO:0000313" key="5">
    <source>
        <dbReference type="Proteomes" id="UP000189661"/>
    </source>
</evidence>
<keyword evidence="3" id="KW-1133">Transmembrane helix</keyword>
<dbReference type="InterPro" id="IPR045584">
    <property type="entry name" value="Pilin-like"/>
</dbReference>
<dbReference type="Pfam" id="PF07963">
    <property type="entry name" value="N_methyl"/>
    <property type="match status" value="1"/>
</dbReference>
<name>A0ABN4XQK2_9BACL</name>
<dbReference type="SUPFAM" id="SSF54523">
    <property type="entry name" value="Pili subunits"/>
    <property type="match status" value="1"/>
</dbReference>
<evidence type="ECO:0000256" key="1">
    <source>
        <dbReference type="ARBA" id="ARBA00004241"/>
    </source>
</evidence>
<dbReference type="NCBIfam" id="TIGR02532">
    <property type="entry name" value="IV_pilin_GFxxxE"/>
    <property type="match status" value="1"/>
</dbReference>
<evidence type="ECO:0000256" key="3">
    <source>
        <dbReference type="SAM" id="Phobius"/>
    </source>
</evidence>
<comment type="subcellular location">
    <subcellularLocation>
        <location evidence="1">Cell surface</location>
    </subcellularLocation>
</comment>
<organism evidence="4 5">
    <name type="scientific">Planococcus faecalis</name>
    <dbReference type="NCBI Taxonomy" id="1598147"/>
    <lineage>
        <taxon>Bacteria</taxon>
        <taxon>Bacillati</taxon>
        <taxon>Bacillota</taxon>
        <taxon>Bacilli</taxon>
        <taxon>Bacillales</taxon>
        <taxon>Caryophanaceae</taxon>
        <taxon>Planococcus</taxon>
    </lineage>
</organism>
<keyword evidence="2" id="KW-0178">Competence</keyword>
<dbReference type="RefSeq" id="WP_071154336.1">
    <property type="nucleotide sequence ID" value="NZ_CP019401.1"/>
</dbReference>
<evidence type="ECO:0000313" key="4">
    <source>
        <dbReference type="EMBL" id="AQU79049.1"/>
    </source>
</evidence>
<dbReference type="EMBL" id="CP019401">
    <property type="protein sequence ID" value="AQU79049.1"/>
    <property type="molecule type" value="Genomic_DNA"/>
</dbReference>
<keyword evidence="3" id="KW-0472">Membrane</keyword>
<sequence length="184" mass="20579">MIKIIKDNNGVTLVELLATLVIVSIIATLTYSVLFQGYSNYQRIQVESQLRDEADLIMASMVKDLFVLKKSQISLKNQCTAGVNKSLIEVKKIKASNGTIEIYKTGFENGKVFVKGNEINFYNDNIKLLNTDCSPLSPTIIRKKDDSNTYTIIFTLQTLKGKTMHSIKFENTINVIDDSKEASG</sequence>
<evidence type="ECO:0008006" key="6">
    <source>
        <dbReference type="Google" id="ProtNLM"/>
    </source>
</evidence>
<protein>
    <recommendedName>
        <fullName evidence="6">Prepilin-type N-terminal cleavage/methylation domain-containing protein</fullName>
    </recommendedName>
</protein>
<accession>A0ABN4XQK2</accession>
<feature type="transmembrane region" description="Helical" evidence="3">
    <location>
        <begin position="12"/>
        <end position="34"/>
    </location>
</feature>
<dbReference type="InterPro" id="IPR012902">
    <property type="entry name" value="N_methyl_site"/>
</dbReference>
<gene>
    <name evidence="4" type="ORF">AJGP001_07145</name>
</gene>
<reference evidence="4 5" key="1">
    <citation type="submission" date="2017-01" db="EMBL/GenBank/DDBJ databases">
        <title>Planococcus faecalis genome complete sequence.</title>
        <authorList>
            <person name="Lee P.C."/>
        </authorList>
    </citation>
    <scope>NUCLEOTIDE SEQUENCE [LARGE SCALE GENOMIC DNA]</scope>
    <source>
        <strain evidence="4 5">AJ003</strain>
    </source>
</reference>
<keyword evidence="3" id="KW-0812">Transmembrane</keyword>
<keyword evidence="5" id="KW-1185">Reference proteome</keyword>
<evidence type="ECO:0000256" key="2">
    <source>
        <dbReference type="ARBA" id="ARBA00023287"/>
    </source>
</evidence>
<proteinExistence type="predicted"/>
<dbReference type="Proteomes" id="UP000189661">
    <property type="component" value="Chromosome"/>
</dbReference>